<dbReference type="PANTHER" id="PTHR11820:SF90">
    <property type="entry name" value="FLUTATHIONE S-TRANSFERASE"/>
    <property type="match status" value="1"/>
</dbReference>
<reference evidence="4 5" key="1">
    <citation type="submission" date="2018-12" db="EMBL/GenBank/DDBJ databases">
        <title>The genome sequences of Variovorax guangxiensis DSM 27352.</title>
        <authorList>
            <person name="Gao J."/>
            <person name="Sun J."/>
        </authorList>
    </citation>
    <scope>NUCLEOTIDE SEQUENCE [LARGE SCALE GENOMIC DNA]</scope>
    <source>
        <strain evidence="4 5">DSM 27352</strain>
    </source>
</reference>
<dbReference type="GO" id="GO:0018773">
    <property type="term" value="F:acetylpyruvate hydrolase activity"/>
    <property type="evidence" value="ECO:0007669"/>
    <property type="project" value="TreeGrafter"/>
</dbReference>
<proteinExistence type="predicted"/>
<protein>
    <recommendedName>
        <fullName evidence="3">Fumarylacetoacetase-like C-terminal domain-containing protein</fullName>
    </recommendedName>
</protein>
<dbReference type="GO" id="GO:0046872">
    <property type="term" value="F:metal ion binding"/>
    <property type="evidence" value="ECO:0007669"/>
    <property type="project" value="UniProtKB-KW"/>
</dbReference>
<comment type="caution">
    <text evidence="4">The sequence shown here is derived from an EMBL/GenBank/DDBJ whole genome shotgun (WGS) entry which is preliminary data.</text>
</comment>
<dbReference type="Gene3D" id="3.90.850.10">
    <property type="entry name" value="Fumarylacetoacetase-like, C-terminal domain"/>
    <property type="match status" value="1"/>
</dbReference>
<evidence type="ECO:0000313" key="5">
    <source>
        <dbReference type="Proteomes" id="UP000281118"/>
    </source>
</evidence>
<dbReference type="InterPro" id="IPR011234">
    <property type="entry name" value="Fumarylacetoacetase-like_C"/>
</dbReference>
<dbReference type="Proteomes" id="UP000281118">
    <property type="component" value="Unassembled WGS sequence"/>
</dbReference>
<keyword evidence="1" id="KW-0479">Metal-binding</keyword>
<dbReference type="PANTHER" id="PTHR11820">
    <property type="entry name" value="ACYLPYRUVASE"/>
    <property type="match status" value="1"/>
</dbReference>
<dbReference type="InterPro" id="IPR035959">
    <property type="entry name" value="RutC-like_sf"/>
</dbReference>
<dbReference type="AlphaFoldDB" id="A0A433MTT2"/>
<dbReference type="Pfam" id="PF01557">
    <property type="entry name" value="FAA_hydrolase"/>
    <property type="match status" value="1"/>
</dbReference>
<feature type="domain" description="Fumarylacetoacetase-like C-terminal" evidence="3">
    <location>
        <begin position="206"/>
        <end position="409"/>
    </location>
</feature>
<dbReference type="InterPro" id="IPR006175">
    <property type="entry name" value="YjgF/YER057c/UK114"/>
</dbReference>
<sequence>MSSTQTTSRASLRARPTRPPSGAPSHPRISSSNTATMAIQQIISPEVTEPAAGTWSNCLRVGDTLYIAGLTARDRALAPTGGGEYEQAKLIFERIRHLVTAAGGSMHDVVKINMYLTRIEHREAVWRARREFFEGAFPVATLVEVSALAQPEILLEVEAIAVLNQGGRPVRAVMDGHRASEFVVAEPVVTAVPVEGGRGAFPVRRVYCVGRNYASHAVEMGVDPGTEPPFFFCKPTDSVVSNVLDAVAVPYPPGTRDLHHEVELVVAIGKGGVNIAADDAVRHIWGYAVGIDMTRRDLQQAMRQAGKPWEIGKTFERCTPVGPIVPIGDTGELASGHIALMVNGELRQVSDLSKQIWSTREIIATLSRLFTLMPGDLIFTGTPEGVGAVVDGDLLEAKIEGLPALQVRIGPVSQGVAA</sequence>
<dbReference type="EMBL" id="RXFT01000019">
    <property type="protein sequence ID" value="RUR71273.1"/>
    <property type="molecule type" value="Genomic_DNA"/>
</dbReference>
<name>A0A433MTT2_9BURK</name>
<organism evidence="4 5">
    <name type="scientific">Variovorax guangxiensis</name>
    <dbReference type="NCBI Taxonomy" id="1775474"/>
    <lineage>
        <taxon>Bacteria</taxon>
        <taxon>Pseudomonadati</taxon>
        <taxon>Pseudomonadota</taxon>
        <taxon>Betaproteobacteria</taxon>
        <taxon>Burkholderiales</taxon>
        <taxon>Comamonadaceae</taxon>
        <taxon>Variovorax</taxon>
    </lineage>
</organism>
<evidence type="ECO:0000256" key="2">
    <source>
        <dbReference type="SAM" id="MobiDB-lite"/>
    </source>
</evidence>
<dbReference type="InterPro" id="IPR036663">
    <property type="entry name" value="Fumarylacetoacetase_C_sf"/>
</dbReference>
<evidence type="ECO:0000256" key="1">
    <source>
        <dbReference type="ARBA" id="ARBA00022723"/>
    </source>
</evidence>
<gene>
    <name evidence="4" type="ORF">EJP67_29935</name>
</gene>
<evidence type="ECO:0000259" key="3">
    <source>
        <dbReference type="Pfam" id="PF01557"/>
    </source>
</evidence>
<accession>A0A433MTT2</accession>
<dbReference type="Pfam" id="PF01042">
    <property type="entry name" value="Ribonuc_L-PSP"/>
    <property type="match status" value="1"/>
</dbReference>
<dbReference type="OrthoDB" id="9805307at2"/>
<dbReference type="SUPFAM" id="SSF56529">
    <property type="entry name" value="FAH"/>
    <property type="match status" value="1"/>
</dbReference>
<evidence type="ECO:0000313" key="4">
    <source>
        <dbReference type="EMBL" id="RUR71273.1"/>
    </source>
</evidence>
<feature type="compositionally biased region" description="Polar residues" evidence="2">
    <location>
        <begin position="1"/>
        <end position="10"/>
    </location>
</feature>
<dbReference type="SUPFAM" id="SSF55298">
    <property type="entry name" value="YjgF-like"/>
    <property type="match status" value="1"/>
</dbReference>
<dbReference type="Gene3D" id="3.30.1330.40">
    <property type="entry name" value="RutC-like"/>
    <property type="match status" value="1"/>
</dbReference>
<feature type="region of interest" description="Disordered" evidence="2">
    <location>
        <begin position="1"/>
        <end position="33"/>
    </location>
</feature>